<gene>
    <name evidence="7" type="ORF">RQP50_26525</name>
</gene>
<dbReference type="Gene3D" id="2.70.70.10">
    <property type="entry name" value="Glucose Permease (Domain IIA)"/>
    <property type="match status" value="1"/>
</dbReference>
<reference evidence="8" key="1">
    <citation type="submission" date="2023-09" db="EMBL/GenBank/DDBJ databases">
        <title>Paenibacillus sp. chi10 Genome sequencing and assembly.</title>
        <authorList>
            <person name="Kim I."/>
        </authorList>
    </citation>
    <scope>NUCLEOTIDE SEQUENCE [LARGE SCALE GENOMIC DNA]</scope>
    <source>
        <strain evidence="8">chi10</strain>
    </source>
</reference>
<dbReference type="InterPro" id="IPR011055">
    <property type="entry name" value="Dup_hybrid_motif"/>
</dbReference>
<feature type="signal peptide" evidence="4">
    <location>
        <begin position="1"/>
        <end position="24"/>
    </location>
</feature>
<protein>
    <submittedName>
        <fullName evidence="7">Peptidoglycan DD-metalloendopeptidase family protein</fullName>
    </submittedName>
</protein>
<evidence type="ECO:0000256" key="3">
    <source>
        <dbReference type="SAM" id="MobiDB-lite"/>
    </source>
</evidence>
<feature type="compositionally biased region" description="Basic and acidic residues" evidence="3">
    <location>
        <begin position="255"/>
        <end position="266"/>
    </location>
</feature>
<feature type="domain" description="Peptidoglycan hydrolase PcsB coiled-coil" evidence="6">
    <location>
        <begin position="112"/>
        <end position="184"/>
    </location>
</feature>
<dbReference type="InterPro" id="IPR057309">
    <property type="entry name" value="PcsB_CC"/>
</dbReference>
<dbReference type="InterPro" id="IPR016047">
    <property type="entry name" value="M23ase_b-sheet_dom"/>
</dbReference>
<comment type="caution">
    <text evidence="7">The sequence shown here is derived from an EMBL/GenBank/DDBJ whole genome shotgun (WGS) entry which is preliminary data.</text>
</comment>
<evidence type="ECO:0000256" key="2">
    <source>
        <dbReference type="SAM" id="Coils"/>
    </source>
</evidence>
<proteinExistence type="predicted"/>
<dbReference type="PANTHER" id="PTHR21666">
    <property type="entry name" value="PEPTIDASE-RELATED"/>
    <property type="match status" value="1"/>
</dbReference>
<dbReference type="Pfam" id="PF24568">
    <property type="entry name" value="CC_PcsB"/>
    <property type="match status" value="1"/>
</dbReference>
<dbReference type="Proteomes" id="UP001250538">
    <property type="component" value="Unassembled WGS sequence"/>
</dbReference>
<feature type="domain" description="M23ase beta-sheet core" evidence="5">
    <location>
        <begin position="315"/>
        <end position="411"/>
    </location>
</feature>
<accession>A0AAJ2JZG2</accession>
<feature type="chain" id="PRO_5042534112" evidence="4">
    <location>
        <begin position="25"/>
        <end position="416"/>
    </location>
</feature>
<feature type="coiled-coil region" evidence="2">
    <location>
        <begin position="27"/>
        <end position="124"/>
    </location>
</feature>
<dbReference type="InterPro" id="IPR050570">
    <property type="entry name" value="Cell_wall_metabolism_enzyme"/>
</dbReference>
<evidence type="ECO:0000259" key="6">
    <source>
        <dbReference type="Pfam" id="PF24568"/>
    </source>
</evidence>
<sequence length="416" mass="46787">MKRSTGLKKWIMLIASFAILFSMAPPSTGQASELDKVNQQLKQLQSEMRQAENKQQEAKSMKAEATKLLGKTQKDMDYLLSEIDKKANEMANVAHQIDETELNLAEAADELQKVNKRIDEREDLLDTRVRLMYTNGVVSYIDVLFSATSFSDFLDRFDSLQSIAEQDKEILAEQKRDKQLVVQKKQEIETNLKQVKLLYAKLDNAKKDLMLKEKEKEVMIASYNKQIDESDDASEEQDRLLVEFAKKRAELLRKKNELMKPKEKPKPKAKPRSNSNSSNSVYSGGKFAVPLHDDYYISSRFGSRTDPITGKQGAFHSGLDMATPGGTDIYAAESGTVLIAEWWSGYGNCVVIDHGNGVWSLYGHIRNGGIKVSKGDQVSRGDKIAEVGATGRATGNHLHFEVRVDGERVDPEPYLK</sequence>
<dbReference type="EMBL" id="JAVYAA010000009">
    <property type="protein sequence ID" value="MDT8979795.1"/>
    <property type="molecule type" value="Genomic_DNA"/>
</dbReference>
<dbReference type="CDD" id="cd12797">
    <property type="entry name" value="M23_peptidase"/>
    <property type="match status" value="1"/>
</dbReference>
<feature type="coiled-coil region" evidence="2">
    <location>
        <begin position="171"/>
        <end position="215"/>
    </location>
</feature>
<dbReference type="Gene3D" id="6.10.250.3150">
    <property type="match status" value="1"/>
</dbReference>
<dbReference type="GO" id="GO:0004222">
    <property type="term" value="F:metalloendopeptidase activity"/>
    <property type="evidence" value="ECO:0007669"/>
    <property type="project" value="TreeGrafter"/>
</dbReference>
<evidence type="ECO:0000313" key="7">
    <source>
        <dbReference type="EMBL" id="MDT8979795.1"/>
    </source>
</evidence>
<keyword evidence="8" id="KW-1185">Reference proteome</keyword>
<organism evidence="7 8">
    <name type="scientific">Paenibacillus suaedae</name>
    <dbReference type="NCBI Taxonomy" id="3077233"/>
    <lineage>
        <taxon>Bacteria</taxon>
        <taxon>Bacillati</taxon>
        <taxon>Bacillota</taxon>
        <taxon>Bacilli</taxon>
        <taxon>Bacillales</taxon>
        <taxon>Paenibacillaceae</taxon>
        <taxon>Paenibacillus</taxon>
    </lineage>
</organism>
<evidence type="ECO:0000256" key="4">
    <source>
        <dbReference type="SAM" id="SignalP"/>
    </source>
</evidence>
<evidence type="ECO:0000313" key="8">
    <source>
        <dbReference type="Proteomes" id="UP001250538"/>
    </source>
</evidence>
<evidence type="ECO:0000256" key="1">
    <source>
        <dbReference type="ARBA" id="ARBA00022729"/>
    </source>
</evidence>
<keyword evidence="1 4" id="KW-0732">Signal</keyword>
<feature type="region of interest" description="Disordered" evidence="3">
    <location>
        <begin position="255"/>
        <end position="281"/>
    </location>
</feature>
<dbReference type="RefSeq" id="WP_315747225.1">
    <property type="nucleotide sequence ID" value="NZ_JAVYAA010000009.1"/>
</dbReference>
<dbReference type="Pfam" id="PF01551">
    <property type="entry name" value="Peptidase_M23"/>
    <property type="match status" value="1"/>
</dbReference>
<dbReference type="SUPFAM" id="SSF51261">
    <property type="entry name" value="Duplicated hybrid motif"/>
    <property type="match status" value="1"/>
</dbReference>
<name>A0AAJ2JZG2_9BACL</name>
<keyword evidence="2" id="KW-0175">Coiled coil</keyword>
<evidence type="ECO:0000259" key="5">
    <source>
        <dbReference type="Pfam" id="PF01551"/>
    </source>
</evidence>
<dbReference type="AlphaFoldDB" id="A0AAJ2JZG2"/>
<dbReference type="PANTHER" id="PTHR21666:SF270">
    <property type="entry name" value="MUREIN HYDROLASE ACTIVATOR ENVC"/>
    <property type="match status" value="1"/>
</dbReference>